<feature type="compositionally biased region" description="Low complexity" evidence="1">
    <location>
        <begin position="7"/>
        <end position="37"/>
    </location>
</feature>
<feature type="region of interest" description="Disordered" evidence="1">
    <location>
        <begin position="624"/>
        <end position="747"/>
    </location>
</feature>
<dbReference type="GO" id="GO:0005634">
    <property type="term" value="C:nucleus"/>
    <property type="evidence" value="ECO:0007669"/>
    <property type="project" value="TreeGrafter"/>
</dbReference>
<protein>
    <submittedName>
        <fullName evidence="3">Uncharacterized protein</fullName>
    </submittedName>
</protein>
<feature type="region of interest" description="Disordered" evidence="1">
    <location>
        <begin position="920"/>
        <end position="957"/>
    </location>
</feature>
<feature type="region of interest" description="Disordered" evidence="1">
    <location>
        <begin position="1"/>
        <end position="52"/>
    </location>
</feature>
<evidence type="ECO:0000256" key="1">
    <source>
        <dbReference type="SAM" id="MobiDB-lite"/>
    </source>
</evidence>
<dbReference type="GO" id="GO:0042594">
    <property type="term" value="P:response to starvation"/>
    <property type="evidence" value="ECO:0007669"/>
    <property type="project" value="TreeGrafter"/>
</dbReference>
<dbReference type="AlphaFoldDB" id="A0A448ZIV0"/>
<dbReference type="EMBL" id="CAACVS010000400">
    <property type="protein sequence ID" value="VEU41973.1"/>
    <property type="molecule type" value="Genomic_DNA"/>
</dbReference>
<dbReference type="OrthoDB" id="69973at2759"/>
<keyword evidence="2" id="KW-0812">Transmembrane</keyword>
<evidence type="ECO:0000256" key="2">
    <source>
        <dbReference type="SAM" id="Phobius"/>
    </source>
</evidence>
<dbReference type="Proteomes" id="UP000291116">
    <property type="component" value="Unassembled WGS sequence"/>
</dbReference>
<evidence type="ECO:0000313" key="4">
    <source>
        <dbReference type="Proteomes" id="UP000291116"/>
    </source>
</evidence>
<sequence length="1215" mass="132475">MMVNDKSSSPASSTNSYPRDGSSTGNSSGASQSNSDDPCLVIKSQPPSSVYSNESFKVEVQLELPKTSGPPSTIWNVDNEVNLKATLCYAKTGKPVKDEAILMTTPMEITIPGEPKIDNSSNVTDENNRGKRSVVVECMIRTDSISRDGETGYVVRFSTTGEDKNLLSTPSSRTRFVKGISTLPTHLVNYKIRCKVEQDWESIWYKDEGGRDKCMEVSVAIYDKDGQLKTGENIPLKPVLCYEVGPGAPESKVANQDILRTLGTANLVLDKDTGRTKLRFRVEDVSKNHQGQNFCLKVGPETSTKRYKDIAVAFTPPVNVRSKRNKRSRGASNRHSTGKAGNDNPGTSDSPSATRQRLSGVFGAGGPDNLRSGRGGQSGNLNPANVDALQQAIRVLVSAVEEAQANNTAPGGGIHSEFMQSSLQGRDFTNDPYSSLLGSNRFGVQSGAGMPGDPGLSQGVVGGIPGLHPTMAADGFRARGEVGGGLPYSARVNMTNQTISGMPGPSAYGLHGHNSMQAPGMPHQQGIRGSHFDTRQRAMAMESRQSQVKYVLAKQYKTLRTGSRLGFPAFSAEKEILGFFREGGAKGGVNKFFPISRHKDDFGPLEILQASEILEDFIAKESKAGRTHAARRHQKQQQQQQDQDQDQRHGTSMFRKLGFGSGGKSRNKRPKKKRLVPQGSSSSGGQAQGQTQPPPSYQYAMNEYALTGPQPGPHSHANPHPGANINNNINNNNNANNTNAHPSQAMNVDDEGKIRPAYSMTDVPEDRELGADYEYPHHHYENGPVLPDPLPDPPQQGDRRGQGQQQPEPEGQVRSTNTRPGQADGTMTTGNVRRHEQQQRQHQQQHQQQHQRDGILGSPSQGDYKDNDYDYNAGNSNSNGAYAPRRRFLSPRADYYSYDEEDTITTATFGGHYDDDNDYSYDDNSTAAGGASAARRQGGGASPLPPGKGHQAHRASEQMMPDATYEEWYGDAYVGGPIRYIYPSGYQSMRPRGSPWKLSIAVCLLFTWLSVFIIGHCSDIYAMNQANDNGNNNYNYNNAGGANAGENYDDDLVINEKWCGSRLLYWMWVTSMLITGLASAYCGVIGYIKVRDFAVANSRSQPPGIMLVGDYSMSGEAGSSGSGGLSTTHNRGNSDYYVPIGDAANPRRQQHHHQHTHPQNLPPGQAGSGTAPNYRLQQTHPAQYRKTIYQADGTPQFWGNQIYRPNQAAVHTVSR</sequence>
<evidence type="ECO:0000313" key="3">
    <source>
        <dbReference type="EMBL" id="VEU41973.1"/>
    </source>
</evidence>
<keyword evidence="2" id="KW-1133">Transmembrane helix</keyword>
<keyword evidence="2" id="KW-0472">Membrane</keyword>
<keyword evidence="4" id="KW-1185">Reference proteome</keyword>
<dbReference type="PANTHER" id="PTHR14596">
    <property type="entry name" value="ZINC FINGER PROTEIN"/>
    <property type="match status" value="1"/>
</dbReference>
<feature type="region of interest" description="Disordered" evidence="1">
    <location>
        <begin position="318"/>
        <end position="383"/>
    </location>
</feature>
<dbReference type="PANTHER" id="PTHR14596:SF72">
    <property type="entry name" value="ZINC FINGER PROTEIN MSN2-RELATED"/>
    <property type="match status" value="1"/>
</dbReference>
<feature type="region of interest" description="Disordered" evidence="1">
    <location>
        <begin position="1146"/>
        <end position="1174"/>
    </location>
</feature>
<feature type="compositionally biased region" description="Polar residues" evidence="1">
    <location>
        <begin position="344"/>
        <end position="357"/>
    </location>
</feature>
<feature type="compositionally biased region" description="Polar residues" evidence="1">
    <location>
        <begin position="813"/>
        <end position="831"/>
    </location>
</feature>
<feature type="compositionally biased region" description="Low complexity" evidence="1">
    <location>
        <begin position="677"/>
        <end position="691"/>
    </location>
</feature>
<organism evidence="3 4">
    <name type="scientific">Pseudo-nitzschia multistriata</name>
    <dbReference type="NCBI Taxonomy" id="183589"/>
    <lineage>
        <taxon>Eukaryota</taxon>
        <taxon>Sar</taxon>
        <taxon>Stramenopiles</taxon>
        <taxon>Ochrophyta</taxon>
        <taxon>Bacillariophyta</taxon>
        <taxon>Bacillariophyceae</taxon>
        <taxon>Bacillariophycidae</taxon>
        <taxon>Bacillariales</taxon>
        <taxon>Bacillariaceae</taxon>
        <taxon>Pseudo-nitzschia</taxon>
    </lineage>
</organism>
<feature type="compositionally biased region" description="Low complexity" evidence="1">
    <location>
        <begin position="870"/>
        <end position="883"/>
    </location>
</feature>
<feature type="region of interest" description="Disordered" evidence="1">
    <location>
        <begin position="775"/>
        <end position="885"/>
    </location>
</feature>
<feature type="compositionally biased region" description="Basic residues" evidence="1">
    <location>
        <begin position="625"/>
        <end position="635"/>
    </location>
</feature>
<dbReference type="GO" id="GO:0000987">
    <property type="term" value="F:cis-regulatory region sequence-specific DNA binding"/>
    <property type="evidence" value="ECO:0007669"/>
    <property type="project" value="TreeGrafter"/>
</dbReference>
<reference evidence="3 4" key="1">
    <citation type="submission" date="2019-01" db="EMBL/GenBank/DDBJ databases">
        <authorList>
            <person name="Ferrante I. M."/>
        </authorList>
    </citation>
    <scope>NUCLEOTIDE SEQUENCE [LARGE SCALE GENOMIC DNA]</scope>
    <source>
        <strain evidence="3 4">B856</strain>
    </source>
</reference>
<feature type="compositionally biased region" description="Low complexity" evidence="1">
    <location>
        <begin position="802"/>
        <end position="812"/>
    </location>
</feature>
<feature type="transmembrane region" description="Helical" evidence="2">
    <location>
        <begin position="1063"/>
        <end position="1088"/>
    </location>
</feature>
<feature type="compositionally biased region" description="Low complexity" evidence="1">
    <location>
        <begin position="922"/>
        <end position="936"/>
    </location>
</feature>
<gene>
    <name evidence="3" type="ORF">PSNMU_V1.4_AUG-EV-PASAV3_0089200</name>
</gene>
<dbReference type="GO" id="GO:0000981">
    <property type="term" value="F:DNA-binding transcription factor activity, RNA polymerase II-specific"/>
    <property type="evidence" value="ECO:0007669"/>
    <property type="project" value="TreeGrafter"/>
</dbReference>
<feature type="compositionally biased region" description="Low complexity" evidence="1">
    <location>
        <begin position="723"/>
        <end position="740"/>
    </location>
</feature>
<name>A0A448ZIV0_9STRA</name>
<feature type="compositionally biased region" description="Basic residues" evidence="1">
    <location>
        <begin position="665"/>
        <end position="675"/>
    </location>
</feature>
<proteinExistence type="predicted"/>
<accession>A0A448ZIV0</accession>